<keyword evidence="3" id="KW-1185">Reference proteome</keyword>
<dbReference type="CDD" id="cd24068">
    <property type="entry name" value="ASKHA_NBD_ROK_FnNanK-like"/>
    <property type="match status" value="1"/>
</dbReference>
<proteinExistence type="inferred from homology"/>
<protein>
    <submittedName>
        <fullName evidence="2">ROK family protein</fullName>
    </submittedName>
</protein>
<evidence type="ECO:0000256" key="1">
    <source>
        <dbReference type="ARBA" id="ARBA00006479"/>
    </source>
</evidence>
<name>A0ABW5PIV9_9BACL</name>
<dbReference type="InterPro" id="IPR043129">
    <property type="entry name" value="ATPase_NBD"/>
</dbReference>
<accession>A0ABW5PIV9</accession>
<organism evidence="2 3">
    <name type="scientific">Paenibacillus gansuensis</name>
    <dbReference type="NCBI Taxonomy" id="306542"/>
    <lineage>
        <taxon>Bacteria</taxon>
        <taxon>Bacillati</taxon>
        <taxon>Bacillota</taxon>
        <taxon>Bacilli</taxon>
        <taxon>Bacillales</taxon>
        <taxon>Paenibacillaceae</taxon>
        <taxon>Paenibacillus</taxon>
    </lineage>
</organism>
<dbReference type="PANTHER" id="PTHR18964:SF149">
    <property type="entry name" value="BIFUNCTIONAL UDP-N-ACETYLGLUCOSAMINE 2-EPIMERASE_N-ACETYLMANNOSAMINE KINASE"/>
    <property type="match status" value="1"/>
</dbReference>
<dbReference type="PANTHER" id="PTHR18964">
    <property type="entry name" value="ROK (REPRESSOR, ORF, KINASE) FAMILY"/>
    <property type="match status" value="1"/>
</dbReference>
<reference evidence="3" key="1">
    <citation type="journal article" date="2019" name="Int. J. Syst. Evol. Microbiol.">
        <title>The Global Catalogue of Microorganisms (GCM) 10K type strain sequencing project: providing services to taxonomists for standard genome sequencing and annotation.</title>
        <authorList>
            <consortium name="The Broad Institute Genomics Platform"/>
            <consortium name="The Broad Institute Genome Sequencing Center for Infectious Disease"/>
            <person name="Wu L."/>
            <person name="Ma J."/>
        </authorList>
    </citation>
    <scope>NUCLEOTIDE SEQUENCE [LARGE SCALE GENOMIC DNA]</scope>
    <source>
        <strain evidence="3">KCTC 3950</strain>
    </source>
</reference>
<dbReference type="EMBL" id="JBHUME010000019">
    <property type="protein sequence ID" value="MFD2615377.1"/>
    <property type="molecule type" value="Genomic_DNA"/>
</dbReference>
<dbReference type="Proteomes" id="UP001597541">
    <property type="component" value="Unassembled WGS sequence"/>
</dbReference>
<dbReference type="InterPro" id="IPR000600">
    <property type="entry name" value="ROK"/>
</dbReference>
<sequence length="313" mass="32608">MNVIGIDIGGTTVKGAVCTSEGYVLRETAVRTQAQEGKARILAGMSAVVEDLVSAHPDAAAIGIGSAGRIDPETGIVVYATDNLPGWQGTNLSEWGKQSFGLPAFADNDANTALLGEIWQGAVQGEQDAVMLTLGTGVGGANFIGGRMVCGAHCSGGDWGHVILYPDGRPCNCGKRGCAEQYVSGTGLVRLASEACGTVFENGQQVFAAAEAGMKAAVETVEQFARNLALITLNVMHSLDPQAIVIGGGVVDAKEAWWGRYRKAVASMSAPAIEPQIVPALLGNTAGYIGAAKLALDRMEEETQRWNKNKRTS</sequence>
<dbReference type="RefSeq" id="WP_377607206.1">
    <property type="nucleotide sequence ID" value="NZ_JBHUME010000019.1"/>
</dbReference>
<comment type="similarity">
    <text evidence="1">Belongs to the ROK (NagC/XylR) family.</text>
</comment>
<dbReference type="SUPFAM" id="SSF53067">
    <property type="entry name" value="Actin-like ATPase domain"/>
    <property type="match status" value="1"/>
</dbReference>
<dbReference type="Pfam" id="PF00480">
    <property type="entry name" value="ROK"/>
    <property type="match status" value="1"/>
</dbReference>
<evidence type="ECO:0000313" key="3">
    <source>
        <dbReference type="Proteomes" id="UP001597541"/>
    </source>
</evidence>
<comment type="caution">
    <text evidence="2">The sequence shown here is derived from an EMBL/GenBank/DDBJ whole genome shotgun (WGS) entry which is preliminary data.</text>
</comment>
<gene>
    <name evidence="2" type="ORF">ACFSUF_23520</name>
</gene>
<evidence type="ECO:0000313" key="2">
    <source>
        <dbReference type="EMBL" id="MFD2615377.1"/>
    </source>
</evidence>
<dbReference type="Gene3D" id="3.30.420.40">
    <property type="match status" value="2"/>
</dbReference>